<keyword evidence="2" id="KW-1185">Reference proteome</keyword>
<proteinExistence type="predicted"/>
<dbReference type="EMBL" id="JARWBG010000015">
    <property type="protein sequence ID" value="MDH2390090.1"/>
    <property type="molecule type" value="Genomic_DNA"/>
</dbReference>
<sequence>MQTDNTYTYAGRPVVHRTPMPDGRMLIIAVGAGLLDPWTTGFLGEGNGTYFTTDRAAWRDYAKRMAEGLGLIVAPGGSVVLTPGHIKQVQAQVTKLAKAHDDFEKVLGTDNCDADRCLSAEDGIAEEAMRVADLLRDLGLYKPAEPKDEPDIEAIEPRQYTAAAFVEDVTGGSNWNK</sequence>
<protein>
    <submittedName>
        <fullName evidence="1">Uncharacterized protein</fullName>
    </submittedName>
</protein>
<accession>A0ABT6HMZ9</accession>
<organism evidence="1 2">
    <name type="scientific">Streptomyces chengmaiensis</name>
    <dbReference type="NCBI Taxonomy" id="3040919"/>
    <lineage>
        <taxon>Bacteria</taxon>
        <taxon>Bacillati</taxon>
        <taxon>Actinomycetota</taxon>
        <taxon>Actinomycetes</taxon>
        <taxon>Kitasatosporales</taxon>
        <taxon>Streptomycetaceae</taxon>
        <taxon>Streptomyces</taxon>
    </lineage>
</organism>
<evidence type="ECO:0000313" key="1">
    <source>
        <dbReference type="EMBL" id="MDH2390090.1"/>
    </source>
</evidence>
<dbReference type="Proteomes" id="UP001223144">
    <property type="component" value="Unassembled WGS sequence"/>
</dbReference>
<evidence type="ECO:0000313" key="2">
    <source>
        <dbReference type="Proteomes" id="UP001223144"/>
    </source>
</evidence>
<name>A0ABT6HMZ9_9ACTN</name>
<comment type="caution">
    <text evidence="1">The sequence shown here is derived from an EMBL/GenBank/DDBJ whole genome shotgun (WGS) entry which is preliminary data.</text>
</comment>
<reference evidence="1 2" key="1">
    <citation type="submission" date="2023-04" db="EMBL/GenBank/DDBJ databases">
        <title>Streptomyces chengmaiensis sp. nov. isolated from the stem of mangrove plant in Hainan.</title>
        <authorList>
            <person name="Huang X."/>
            <person name="Zhou S."/>
            <person name="Chu X."/>
            <person name="Xie Y."/>
            <person name="Lin Y."/>
        </authorList>
    </citation>
    <scope>NUCLEOTIDE SEQUENCE [LARGE SCALE GENOMIC DNA]</scope>
    <source>
        <strain evidence="1 2">HNM0663</strain>
    </source>
</reference>
<gene>
    <name evidence="1" type="ORF">QCN29_15075</name>
</gene>
<dbReference type="RefSeq" id="WP_279928510.1">
    <property type="nucleotide sequence ID" value="NZ_JARWBG010000015.1"/>
</dbReference>